<dbReference type="Gene3D" id="1.10.3720.10">
    <property type="entry name" value="MetI-like"/>
    <property type="match status" value="1"/>
</dbReference>
<evidence type="ECO:0000259" key="8">
    <source>
        <dbReference type="PROSITE" id="PS50928"/>
    </source>
</evidence>
<dbReference type="InterPro" id="IPR035906">
    <property type="entry name" value="MetI-like_sf"/>
</dbReference>
<dbReference type="PANTHER" id="PTHR43163">
    <property type="entry name" value="DIPEPTIDE TRANSPORT SYSTEM PERMEASE PROTEIN DPPB-RELATED"/>
    <property type="match status" value="1"/>
</dbReference>
<protein>
    <submittedName>
        <fullName evidence="9">Peptide/nickel transport system permease protein</fullName>
    </submittedName>
</protein>
<gene>
    <name evidence="9" type="ORF">BJY24_005012</name>
</gene>
<dbReference type="GO" id="GO:0055085">
    <property type="term" value="P:transmembrane transport"/>
    <property type="evidence" value="ECO:0007669"/>
    <property type="project" value="InterPro"/>
</dbReference>
<keyword evidence="6 7" id="KW-0472">Membrane</keyword>
<dbReference type="EMBL" id="JACHIT010000002">
    <property type="protein sequence ID" value="MBB5916100.1"/>
    <property type="molecule type" value="Genomic_DNA"/>
</dbReference>
<name>A0A7W9PHC7_9NOCA</name>
<evidence type="ECO:0000313" key="9">
    <source>
        <dbReference type="EMBL" id="MBB5916100.1"/>
    </source>
</evidence>
<feature type="transmembrane region" description="Helical" evidence="7">
    <location>
        <begin position="143"/>
        <end position="166"/>
    </location>
</feature>
<dbReference type="Pfam" id="PF00528">
    <property type="entry name" value="BPD_transp_1"/>
    <property type="match status" value="1"/>
</dbReference>
<proteinExistence type="inferred from homology"/>
<feature type="transmembrane region" description="Helical" evidence="7">
    <location>
        <begin position="104"/>
        <end position="131"/>
    </location>
</feature>
<evidence type="ECO:0000256" key="5">
    <source>
        <dbReference type="ARBA" id="ARBA00022989"/>
    </source>
</evidence>
<dbReference type="PROSITE" id="PS50928">
    <property type="entry name" value="ABC_TM1"/>
    <property type="match status" value="1"/>
</dbReference>
<keyword evidence="4 7" id="KW-0812">Transmembrane</keyword>
<evidence type="ECO:0000256" key="4">
    <source>
        <dbReference type="ARBA" id="ARBA00022692"/>
    </source>
</evidence>
<comment type="caution">
    <text evidence="9">The sequence shown here is derived from an EMBL/GenBank/DDBJ whole genome shotgun (WGS) entry which is preliminary data.</text>
</comment>
<keyword evidence="5 7" id="KW-1133">Transmembrane helix</keyword>
<dbReference type="GO" id="GO:0005886">
    <property type="term" value="C:plasma membrane"/>
    <property type="evidence" value="ECO:0007669"/>
    <property type="project" value="UniProtKB-SubCell"/>
</dbReference>
<reference evidence="9 10" key="1">
    <citation type="submission" date="2020-08" db="EMBL/GenBank/DDBJ databases">
        <title>Sequencing the genomes of 1000 actinobacteria strains.</title>
        <authorList>
            <person name="Klenk H.-P."/>
        </authorList>
    </citation>
    <scope>NUCLEOTIDE SEQUENCE [LARGE SCALE GENOMIC DNA]</scope>
    <source>
        <strain evidence="9 10">DSM 43582</strain>
    </source>
</reference>
<keyword evidence="2 7" id="KW-0813">Transport</keyword>
<feature type="transmembrane region" description="Helical" evidence="7">
    <location>
        <begin position="12"/>
        <end position="32"/>
    </location>
</feature>
<evidence type="ECO:0000256" key="7">
    <source>
        <dbReference type="RuleBase" id="RU363032"/>
    </source>
</evidence>
<evidence type="ECO:0000313" key="10">
    <source>
        <dbReference type="Proteomes" id="UP000540412"/>
    </source>
</evidence>
<organism evidence="9 10">
    <name type="scientific">Nocardia transvalensis</name>
    <dbReference type="NCBI Taxonomy" id="37333"/>
    <lineage>
        <taxon>Bacteria</taxon>
        <taxon>Bacillati</taxon>
        <taxon>Actinomycetota</taxon>
        <taxon>Actinomycetes</taxon>
        <taxon>Mycobacteriales</taxon>
        <taxon>Nocardiaceae</taxon>
        <taxon>Nocardia</taxon>
    </lineage>
</organism>
<keyword evidence="3" id="KW-1003">Cell membrane</keyword>
<dbReference type="InterPro" id="IPR000515">
    <property type="entry name" value="MetI-like"/>
</dbReference>
<sequence length="328" mass="35055">MQVSGYLLRRIGQAILVVALAYSAVFFVLNVLPGDPIEQQIANPENPISDEDAAALRAYYRLDQPVYVQFGISLERLVSGDLGYSLNSGQPVSRLLGEALPSTLALASTAFVLAALIGFALALVAVFAPWAPLRETARTLPPIFLSVPAFVSGLLVLQVVSFRLDWMSAVRDEGFRSVLFAAIPLALPVAAPIAQILIQGLANAAGRPYVEVLRAKGLSSPRIVFGHVVRNGSIPTVTIVAITVGELLAGSVITETVFSRTGIGYLTETAVRNQDTPIIQAVVISVSITFVVINLLVDLVYPLIDPRIRRTNHVPQTDVARPAEAALT</sequence>
<keyword evidence="10" id="KW-1185">Reference proteome</keyword>
<evidence type="ECO:0000256" key="2">
    <source>
        <dbReference type="ARBA" id="ARBA00022448"/>
    </source>
</evidence>
<evidence type="ECO:0000256" key="3">
    <source>
        <dbReference type="ARBA" id="ARBA00022475"/>
    </source>
</evidence>
<dbReference type="SUPFAM" id="SSF161098">
    <property type="entry name" value="MetI-like"/>
    <property type="match status" value="1"/>
</dbReference>
<accession>A0A7W9PHC7</accession>
<feature type="domain" description="ABC transmembrane type-1" evidence="8">
    <location>
        <begin position="100"/>
        <end position="301"/>
    </location>
</feature>
<dbReference type="CDD" id="cd06261">
    <property type="entry name" value="TM_PBP2"/>
    <property type="match status" value="1"/>
</dbReference>
<comment type="similarity">
    <text evidence="7">Belongs to the binding-protein-dependent transport system permease family.</text>
</comment>
<feature type="transmembrane region" description="Helical" evidence="7">
    <location>
        <begin position="278"/>
        <end position="301"/>
    </location>
</feature>
<evidence type="ECO:0000256" key="1">
    <source>
        <dbReference type="ARBA" id="ARBA00004651"/>
    </source>
</evidence>
<dbReference type="Proteomes" id="UP000540412">
    <property type="component" value="Unassembled WGS sequence"/>
</dbReference>
<evidence type="ECO:0000256" key="6">
    <source>
        <dbReference type="ARBA" id="ARBA00023136"/>
    </source>
</evidence>
<dbReference type="AlphaFoldDB" id="A0A7W9PHC7"/>
<comment type="subcellular location">
    <subcellularLocation>
        <location evidence="1 7">Cell membrane</location>
        <topology evidence="1 7">Multi-pass membrane protein</topology>
    </subcellularLocation>
</comment>
<dbReference type="PANTHER" id="PTHR43163:SF6">
    <property type="entry name" value="DIPEPTIDE TRANSPORT SYSTEM PERMEASE PROTEIN DPPB-RELATED"/>
    <property type="match status" value="1"/>
</dbReference>
<dbReference type="RefSeq" id="WP_246829654.1">
    <property type="nucleotide sequence ID" value="NZ_JACHIT010000002.1"/>
</dbReference>
<feature type="transmembrane region" description="Helical" evidence="7">
    <location>
        <begin position="178"/>
        <end position="198"/>
    </location>
</feature>